<dbReference type="Gene3D" id="1.20.1720.10">
    <property type="entry name" value="Multidrug resistance protein D"/>
    <property type="match status" value="1"/>
</dbReference>
<dbReference type="PANTHER" id="PTHR23501:SF191">
    <property type="entry name" value="VACUOLAR BASIC AMINO ACID TRANSPORTER 4"/>
    <property type="match status" value="1"/>
</dbReference>
<keyword evidence="6 8" id="KW-0472">Membrane</keyword>
<organism evidence="10 11">
    <name type="scientific">Methanocella arvoryzae (strain DSM 22066 / NBRC 105507 / MRE50)</name>
    <dbReference type="NCBI Taxonomy" id="351160"/>
    <lineage>
        <taxon>Archaea</taxon>
        <taxon>Methanobacteriati</taxon>
        <taxon>Methanobacteriota</taxon>
        <taxon>Stenosarchaea group</taxon>
        <taxon>Methanomicrobia</taxon>
        <taxon>Methanocellales</taxon>
        <taxon>Methanocellaceae</taxon>
        <taxon>Methanocella</taxon>
    </lineage>
</organism>
<dbReference type="NCBIfam" id="TIGR00711">
    <property type="entry name" value="efflux_EmrB"/>
    <property type="match status" value="1"/>
</dbReference>
<dbReference type="SUPFAM" id="SSF103473">
    <property type="entry name" value="MFS general substrate transporter"/>
    <property type="match status" value="1"/>
</dbReference>
<dbReference type="PROSITE" id="PS50850">
    <property type="entry name" value="MFS"/>
    <property type="match status" value="1"/>
</dbReference>
<evidence type="ECO:0000256" key="2">
    <source>
        <dbReference type="ARBA" id="ARBA00022448"/>
    </source>
</evidence>
<accession>Q0W8L4</accession>
<feature type="transmembrane region" description="Helical" evidence="8">
    <location>
        <begin position="201"/>
        <end position="223"/>
    </location>
</feature>
<dbReference type="OrthoDB" id="117970at2157"/>
<feature type="transmembrane region" description="Helical" evidence="8">
    <location>
        <begin position="395"/>
        <end position="415"/>
    </location>
</feature>
<dbReference type="GeneID" id="5142900"/>
<dbReference type="PANTHER" id="PTHR23501">
    <property type="entry name" value="MAJOR FACILITATOR SUPERFAMILY"/>
    <property type="match status" value="1"/>
</dbReference>
<keyword evidence="5 8" id="KW-1133">Transmembrane helix</keyword>
<dbReference type="PRINTS" id="PR01036">
    <property type="entry name" value="TCRTETB"/>
</dbReference>
<proteinExistence type="predicted"/>
<evidence type="ECO:0000256" key="7">
    <source>
        <dbReference type="ARBA" id="ARBA00044273"/>
    </source>
</evidence>
<feature type="transmembrane region" description="Helical" evidence="8">
    <location>
        <begin position="358"/>
        <end position="383"/>
    </location>
</feature>
<feature type="transmembrane region" description="Helical" evidence="8">
    <location>
        <begin position="50"/>
        <end position="69"/>
    </location>
</feature>
<evidence type="ECO:0000313" key="11">
    <source>
        <dbReference type="Proteomes" id="UP000000663"/>
    </source>
</evidence>
<evidence type="ECO:0000259" key="9">
    <source>
        <dbReference type="PROSITE" id="PS50850"/>
    </source>
</evidence>
<dbReference type="eggNOG" id="arCOG00143">
    <property type="taxonomic scope" value="Archaea"/>
</dbReference>
<keyword evidence="11" id="KW-1185">Reference proteome</keyword>
<reference evidence="10 11" key="1">
    <citation type="journal article" date="2006" name="Science">
        <title>Genome of rice cluster I archaea -- the key methane producers in the rice rhizosphere.</title>
        <authorList>
            <person name="Erkel C."/>
            <person name="Kube M."/>
            <person name="Reinhardt R."/>
            <person name="Liesack W."/>
        </authorList>
    </citation>
    <scope>NUCLEOTIDE SEQUENCE [LARGE SCALE GENOMIC DNA]</scope>
    <source>
        <strain evidence="11">DSM 22066 / NBRC 105507 / MRE50</strain>
    </source>
</reference>
<dbReference type="RefSeq" id="WP_012037211.1">
    <property type="nucleotide sequence ID" value="NC_009464.1"/>
</dbReference>
<feature type="transmembrane region" description="Helical" evidence="8">
    <location>
        <begin position="268"/>
        <end position="286"/>
    </location>
</feature>
<evidence type="ECO:0000256" key="8">
    <source>
        <dbReference type="SAM" id="Phobius"/>
    </source>
</evidence>
<dbReference type="InterPro" id="IPR020846">
    <property type="entry name" value="MFS_dom"/>
</dbReference>
<evidence type="ECO:0000256" key="6">
    <source>
        <dbReference type="ARBA" id="ARBA00023136"/>
    </source>
</evidence>
<name>Q0W8L4_METAR</name>
<evidence type="ECO:0000256" key="1">
    <source>
        <dbReference type="ARBA" id="ARBA00004651"/>
    </source>
</evidence>
<feature type="transmembrane region" description="Helical" evidence="8">
    <location>
        <begin position="332"/>
        <end position="352"/>
    </location>
</feature>
<dbReference type="CDD" id="cd17321">
    <property type="entry name" value="MFS_MMR_MDR_like"/>
    <property type="match status" value="1"/>
</dbReference>
<dbReference type="Gene3D" id="1.20.1250.20">
    <property type="entry name" value="MFS general substrate transporter like domains"/>
    <property type="match status" value="1"/>
</dbReference>
<dbReference type="KEGG" id="rci:LRC305"/>
<feature type="domain" description="Major facilitator superfamily (MFS) profile" evidence="9">
    <location>
        <begin position="15"/>
        <end position="493"/>
    </location>
</feature>
<feature type="transmembrane region" description="Helical" evidence="8">
    <location>
        <begin position="229"/>
        <end position="248"/>
    </location>
</feature>
<dbReference type="PROSITE" id="PS00216">
    <property type="entry name" value="SUGAR_TRANSPORT_1"/>
    <property type="match status" value="1"/>
</dbReference>
<keyword evidence="4 8" id="KW-0812">Transmembrane</keyword>
<evidence type="ECO:0000256" key="3">
    <source>
        <dbReference type="ARBA" id="ARBA00022475"/>
    </source>
</evidence>
<dbReference type="InterPro" id="IPR005829">
    <property type="entry name" value="Sugar_transporter_CS"/>
</dbReference>
<comment type="subcellular location">
    <subcellularLocation>
        <location evidence="1">Cell membrane</location>
        <topology evidence="1">Multi-pass membrane protein</topology>
    </subcellularLocation>
</comment>
<dbReference type="GO" id="GO:0005886">
    <property type="term" value="C:plasma membrane"/>
    <property type="evidence" value="ECO:0007669"/>
    <property type="project" value="UniProtKB-SubCell"/>
</dbReference>
<gene>
    <name evidence="10" type="ORF">LRC305</name>
</gene>
<keyword evidence="2" id="KW-0813">Transport</keyword>
<evidence type="ECO:0000313" key="10">
    <source>
        <dbReference type="EMBL" id="CAJ35279.1"/>
    </source>
</evidence>
<dbReference type="InterPro" id="IPR011701">
    <property type="entry name" value="MFS"/>
</dbReference>
<dbReference type="GO" id="GO:0022857">
    <property type="term" value="F:transmembrane transporter activity"/>
    <property type="evidence" value="ECO:0007669"/>
    <property type="project" value="InterPro"/>
</dbReference>
<evidence type="ECO:0000256" key="4">
    <source>
        <dbReference type="ARBA" id="ARBA00022692"/>
    </source>
</evidence>
<feature type="transmembrane region" description="Helical" evidence="8">
    <location>
        <begin position="137"/>
        <end position="157"/>
    </location>
</feature>
<feature type="transmembrane region" description="Helical" evidence="8">
    <location>
        <begin position="470"/>
        <end position="490"/>
    </location>
</feature>
<dbReference type="EMBL" id="AM114193">
    <property type="protein sequence ID" value="CAJ35279.1"/>
    <property type="molecule type" value="Genomic_DNA"/>
</dbReference>
<sequence length="506" mass="53277">MGQTSEKPGLSPVYVLAVLAIGVFIAQLDATIFVPALNTVVSEFNTSYEWVVWSVTIYMLAFTVTMPLAGKIADLYGRKRLYILGVALFCIGSLACGLAWDIPSLLVFRVIQAIGGGMILPAALSEIGAVVPEKSRGMAMGIMMAINAVAAIIGPNLGGFLVEHFGWRYVFYINPPIGILAILLALRFTETYGHEKHSIDFPGAAMLGGFLLTLMLGVIRLSSLPLSDITVFPLFVIAAILLISLVLFERKAKEPILSIPLLARPEVLAVNFAALAFGFCFFSIVLYVPSYSQMVLGLGIQDSGSILTPLTVSVLVMAILGGRLADKIGIRFVLLAGAIVTCGALFAMAYALSGTLVLAIILLIMGIGVGFSMGSFQSLTLALVPPNMKGSASGIVNTFMNMGGIIGPTIGSYYISGGTKKLEALMASMSTHAGSGMSSGMPAGGTGSPDMESMMAQALQDIMGPAFQDIFVLSAIVSVGVVILIGYVVVRGYFSARTEMQETETA</sequence>
<feature type="transmembrane region" description="Helical" evidence="8">
    <location>
        <begin position="306"/>
        <end position="325"/>
    </location>
</feature>
<feature type="transmembrane region" description="Helical" evidence="8">
    <location>
        <begin position="106"/>
        <end position="125"/>
    </location>
</feature>
<dbReference type="STRING" id="351160.LRC305"/>
<dbReference type="InterPro" id="IPR004638">
    <property type="entry name" value="EmrB-like"/>
</dbReference>
<keyword evidence="3" id="KW-1003">Cell membrane</keyword>
<feature type="transmembrane region" description="Helical" evidence="8">
    <location>
        <begin position="12"/>
        <end position="38"/>
    </location>
</feature>
<feature type="transmembrane region" description="Helical" evidence="8">
    <location>
        <begin position="81"/>
        <end position="100"/>
    </location>
</feature>
<protein>
    <recommendedName>
        <fullName evidence="7">MFS-type drug efflux transporter P55</fullName>
    </recommendedName>
</protein>
<feature type="transmembrane region" description="Helical" evidence="8">
    <location>
        <begin position="169"/>
        <end position="189"/>
    </location>
</feature>
<dbReference type="InterPro" id="IPR036259">
    <property type="entry name" value="MFS_trans_sf"/>
</dbReference>
<dbReference type="Pfam" id="PF07690">
    <property type="entry name" value="MFS_1"/>
    <property type="match status" value="1"/>
</dbReference>
<dbReference type="Proteomes" id="UP000000663">
    <property type="component" value="Chromosome"/>
</dbReference>
<dbReference type="AlphaFoldDB" id="Q0W8L4"/>
<evidence type="ECO:0000256" key="5">
    <source>
        <dbReference type="ARBA" id="ARBA00022989"/>
    </source>
</evidence>